<gene>
    <name evidence="4" type="ORF">E3N88_41345</name>
</gene>
<dbReference type="AlphaFoldDB" id="A0A5N6LSH7"/>
<name>A0A5N6LSH7_9ASTR</name>
<evidence type="ECO:0000313" key="4">
    <source>
        <dbReference type="EMBL" id="KAD2394368.1"/>
    </source>
</evidence>
<accession>A0A5N6LSH7</accession>
<keyword evidence="3" id="KW-0012">Acyltransferase</keyword>
<evidence type="ECO:0000313" key="5">
    <source>
        <dbReference type="Proteomes" id="UP000326396"/>
    </source>
</evidence>
<organism evidence="4 5">
    <name type="scientific">Mikania micrantha</name>
    <name type="common">bitter vine</name>
    <dbReference type="NCBI Taxonomy" id="192012"/>
    <lineage>
        <taxon>Eukaryota</taxon>
        <taxon>Viridiplantae</taxon>
        <taxon>Streptophyta</taxon>
        <taxon>Embryophyta</taxon>
        <taxon>Tracheophyta</taxon>
        <taxon>Spermatophyta</taxon>
        <taxon>Magnoliopsida</taxon>
        <taxon>eudicotyledons</taxon>
        <taxon>Gunneridae</taxon>
        <taxon>Pentapetalae</taxon>
        <taxon>asterids</taxon>
        <taxon>campanulids</taxon>
        <taxon>Asterales</taxon>
        <taxon>Asteraceae</taxon>
        <taxon>Asteroideae</taxon>
        <taxon>Heliantheae alliance</taxon>
        <taxon>Eupatorieae</taxon>
        <taxon>Mikania</taxon>
    </lineage>
</organism>
<keyword evidence="5" id="KW-1185">Reference proteome</keyword>
<comment type="caution">
    <text evidence="4">The sequence shown here is derived from an EMBL/GenBank/DDBJ whole genome shotgun (WGS) entry which is preliminary data.</text>
</comment>
<evidence type="ECO:0000256" key="1">
    <source>
        <dbReference type="ARBA" id="ARBA00009861"/>
    </source>
</evidence>
<evidence type="ECO:0000256" key="2">
    <source>
        <dbReference type="ARBA" id="ARBA00022679"/>
    </source>
</evidence>
<evidence type="ECO:0000256" key="3">
    <source>
        <dbReference type="ARBA" id="ARBA00023315"/>
    </source>
</evidence>
<dbReference type="GO" id="GO:0016746">
    <property type="term" value="F:acyltransferase activity"/>
    <property type="evidence" value="ECO:0007669"/>
    <property type="project" value="UniProtKB-KW"/>
</dbReference>
<keyword evidence="2" id="KW-0808">Transferase</keyword>
<reference evidence="4 5" key="1">
    <citation type="submission" date="2019-05" db="EMBL/GenBank/DDBJ databases">
        <title>Mikania micrantha, genome provides insights into the molecular mechanism of rapid growth.</title>
        <authorList>
            <person name="Liu B."/>
        </authorList>
    </citation>
    <scope>NUCLEOTIDE SEQUENCE [LARGE SCALE GENOMIC DNA]</scope>
    <source>
        <strain evidence="4">NLD-2019</strain>
        <tissue evidence="4">Leaf</tissue>
    </source>
</reference>
<dbReference type="Gene3D" id="3.30.559.10">
    <property type="entry name" value="Chloramphenicol acetyltransferase-like domain"/>
    <property type="match status" value="2"/>
</dbReference>
<evidence type="ECO:0008006" key="6">
    <source>
        <dbReference type="Google" id="ProtNLM"/>
    </source>
</evidence>
<dbReference type="Pfam" id="PF02458">
    <property type="entry name" value="Transferase"/>
    <property type="match status" value="1"/>
</dbReference>
<proteinExistence type="inferred from homology"/>
<dbReference type="EMBL" id="SZYD01000019">
    <property type="protein sequence ID" value="KAD2394368.1"/>
    <property type="molecule type" value="Genomic_DNA"/>
</dbReference>
<dbReference type="Proteomes" id="UP000326396">
    <property type="component" value="Linkage Group LG9"/>
</dbReference>
<dbReference type="PANTHER" id="PTHR31623">
    <property type="entry name" value="F21J9.9"/>
    <property type="match status" value="1"/>
</dbReference>
<dbReference type="OrthoDB" id="671439at2759"/>
<dbReference type="PANTHER" id="PTHR31623:SF86">
    <property type="entry name" value="DEACETYLVINDOLINE O-ACETYLTRANSFERASE"/>
    <property type="match status" value="1"/>
</dbReference>
<dbReference type="InterPro" id="IPR023213">
    <property type="entry name" value="CAT-like_dom_sf"/>
</dbReference>
<protein>
    <recommendedName>
        <fullName evidence="6">Transferase, Chloramphenicol acetyltransferase-like domain protein</fullName>
    </recommendedName>
</protein>
<sequence>MNQKLLRLVRRQIHTIITRETIKPSSPTPSHLLTYNLSEMDLLSPKFFMPVVLFYRRNNGGKAEEKDIMLKKSLSQSLTRYYPFAGRLPSPASPYVDCNDEGVLFLEARNDTQLDSFQRRMISCQEDDMDQLFPDDMINFKNTTSRYLGAVQLTHFACGGSALAISLTHVIGDGCTLSSFLSHWASVARYGSTDHKEVVPNDPHYIQSPCTQLTLPETGMEKITPLNNLVSRRFVFPNSKLSELKNKVVSEADGSMNNPTRVEVLTSLIYKTAVAAAIERSGSFKPSYLVFVANVRDKFVQKLPPSAVGNFLKLMMVKTMHESETSLSMVSAEMRKKKLQLDQGIQSLQQLVDDLKSFLSKLTNEDLENVAKETYWCSSLCGFRFNKLDFGWGKPMGTSHAARCVDRNGFVLMDTADGDGIEVMMFLEKECMEIFENNKELLSYCKI</sequence>
<comment type="similarity">
    <text evidence="1">Belongs to the plant acyltransferase family.</text>
</comment>